<dbReference type="STRING" id="121224.E0VKW4"/>
<reference evidence="4" key="1">
    <citation type="submission" date="2007-04" db="EMBL/GenBank/DDBJ databases">
        <title>Annotation of Pediculus humanus corporis strain USDA.</title>
        <authorList>
            <person name="Kirkness E."/>
            <person name="Hannick L."/>
            <person name="Hass B."/>
            <person name="Bruggner R."/>
            <person name="Lawson D."/>
            <person name="Bidwell S."/>
            <person name="Joardar V."/>
            <person name="Caler E."/>
            <person name="Walenz B."/>
            <person name="Inman J."/>
            <person name="Schobel S."/>
            <person name="Galinsky K."/>
            <person name="Amedeo P."/>
            <person name="Strausberg R."/>
        </authorList>
    </citation>
    <scope>NUCLEOTIDE SEQUENCE</scope>
    <source>
        <strain evidence="4">USDA</strain>
    </source>
</reference>
<evidence type="ECO:0000313" key="4">
    <source>
        <dbReference type="EMBL" id="EEB14020.1"/>
    </source>
</evidence>
<reference evidence="5" key="3">
    <citation type="submission" date="2020-05" db="UniProtKB">
        <authorList>
            <consortium name="EnsemblMetazoa"/>
        </authorList>
    </citation>
    <scope>IDENTIFICATION</scope>
    <source>
        <strain evidence="5">USDA</strain>
    </source>
</reference>
<feature type="transmembrane region" description="Helical" evidence="3">
    <location>
        <begin position="399"/>
        <end position="417"/>
    </location>
</feature>
<dbReference type="InterPro" id="IPR050541">
    <property type="entry name" value="LRR_TM_domain-containing"/>
</dbReference>
<accession>E0VKW4</accession>
<dbReference type="AlphaFoldDB" id="E0VKW4"/>
<dbReference type="Gene3D" id="3.80.10.10">
    <property type="entry name" value="Ribonuclease Inhibitor"/>
    <property type="match status" value="2"/>
</dbReference>
<dbReference type="PANTHER" id="PTHR24369:SF211">
    <property type="entry name" value="LEUCINE-RICH REPEAT-CONTAINING PROTEIN 15-LIKE"/>
    <property type="match status" value="1"/>
</dbReference>
<protein>
    <submittedName>
        <fullName evidence="4">Protein singed wings 2, putative</fullName>
    </submittedName>
</protein>
<dbReference type="OMA" id="RNPWHCT"/>
<dbReference type="EMBL" id="AAZO01003167">
    <property type="status" value="NOT_ANNOTATED_CDS"/>
    <property type="molecule type" value="Genomic_DNA"/>
</dbReference>
<dbReference type="FunCoup" id="E0VKW4">
    <property type="interactions" value="17"/>
</dbReference>
<dbReference type="KEGG" id="phu:Phum_PHUM273520"/>
<keyword evidence="2" id="KW-0677">Repeat</keyword>
<dbReference type="GeneID" id="8238967"/>
<dbReference type="SMART" id="SM00369">
    <property type="entry name" value="LRR_TYP"/>
    <property type="match status" value="2"/>
</dbReference>
<dbReference type="RefSeq" id="XP_002426758.1">
    <property type="nucleotide sequence ID" value="XM_002426713.1"/>
</dbReference>
<gene>
    <name evidence="5" type="primary">8238967</name>
    <name evidence="4" type="ORF">Phum_PHUM273520</name>
</gene>
<keyword evidence="1" id="KW-0433">Leucine-rich repeat</keyword>
<evidence type="ECO:0000313" key="5">
    <source>
        <dbReference type="EnsemblMetazoa" id="PHUM273520-PA"/>
    </source>
</evidence>
<keyword evidence="3" id="KW-0472">Membrane</keyword>
<evidence type="ECO:0000256" key="2">
    <source>
        <dbReference type="ARBA" id="ARBA00022737"/>
    </source>
</evidence>
<dbReference type="GO" id="GO:0005886">
    <property type="term" value="C:plasma membrane"/>
    <property type="evidence" value="ECO:0007669"/>
    <property type="project" value="TreeGrafter"/>
</dbReference>
<keyword evidence="6" id="KW-1185">Reference proteome</keyword>
<evidence type="ECO:0000313" key="6">
    <source>
        <dbReference type="Proteomes" id="UP000009046"/>
    </source>
</evidence>
<keyword evidence="3" id="KW-0812">Transmembrane</keyword>
<dbReference type="EMBL" id="AAZO01003166">
    <property type="status" value="NOT_ANNOTATED_CDS"/>
    <property type="molecule type" value="Genomic_DNA"/>
</dbReference>
<dbReference type="InterPro" id="IPR003591">
    <property type="entry name" value="Leu-rich_rpt_typical-subtyp"/>
</dbReference>
<dbReference type="HOGENOM" id="CLU_028059_0_0_1"/>
<evidence type="ECO:0000256" key="1">
    <source>
        <dbReference type="ARBA" id="ARBA00022614"/>
    </source>
</evidence>
<keyword evidence="3" id="KW-1133">Transmembrane helix</keyword>
<dbReference type="EnsemblMetazoa" id="PHUM273520-RA">
    <property type="protein sequence ID" value="PHUM273520-PA"/>
    <property type="gene ID" value="PHUM273520"/>
</dbReference>
<dbReference type="SUPFAM" id="SSF52058">
    <property type="entry name" value="L domain-like"/>
    <property type="match status" value="2"/>
</dbReference>
<dbReference type="Proteomes" id="UP000009046">
    <property type="component" value="Unassembled WGS sequence"/>
</dbReference>
<dbReference type="InterPro" id="IPR032675">
    <property type="entry name" value="LRR_dom_sf"/>
</dbReference>
<organism>
    <name type="scientific">Pediculus humanus subsp. corporis</name>
    <name type="common">Body louse</name>
    <dbReference type="NCBI Taxonomy" id="121224"/>
    <lineage>
        <taxon>Eukaryota</taxon>
        <taxon>Metazoa</taxon>
        <taxon>Ecdysozoa</taxon>
        <taxon>Arthropoda</taxon>
        <taxon>Hexapoda</taxon>
        <taxon>Insecta</taxon>
        <taxon>Pterygota</taxon>
        <taxon>Neoptera</taxon>
        <taxon>Paraneoptera</taxon>
        <taxon>Psocodea</taxon>
        <taxon>Troctomorpha</taxon>
        <taxon>Phthiraptera</taxon>
        <taxon>Anoplura</taxon>
        <taxon>Pediculidae</taxon>
        <taxon>Pediculus</taxon>
    </lineage>
</organism>
<sequence>MCQLNDNNDNDNKGEKVECYMNVTSYEKNSKLICYNGFIYNNDNRRANIVFACTWSSRVINPKEIVNNYPFAHELILNDGDVRDIVTDFPPSKNLRYLSLIKLNIKKLNTKIFYHLENLLLLDLSDNKLKSFSGDLINNNFHLKKINLKGNPWDCSYYFNWILNKTINSKIVNKNFLECGYGIYAGKPAYYVMLFIKKMKKDCPRDICTCIMNNIVWNTEKTHLIPVITVNCSDSGIVDLPRKLPVNTTTLLLNKNNVTDIQPLIHNKIYDNIIDVYLDYNHVKNIDCLEGSTWLKKFRVLSLKGNHLTQIPVYAFDNAFEKNVNMAKIYLGNNPWKCDCSFTPDFQNLLIKYRNLVKDGDDVTCSTRENDENSNLKITSLSTNSLCRKFDHSINPLDVLSIVFACLTFLIMSKLLFDWWIFKKTGKLPWIATKMPW</sequence>
<dbReference type="eggNOG" id="KOG0619">
    <property type="taxonomic scope" value="Eukaryota"/>
</dbReference>
<dbReference type="VEuPathDB" id="VectorBase:PHUM273520"/>
<proteinExistence type="predicted"/>
<dbReference type="OrthoDB" id="6343311at2759"/>
<dbReference type="EMBL" id="DS235255">
    <property type="protein sequence ID" value="EEB14020.1"/>
    <property type="molecule type" value="Genomic_DNA"/>
</dbReference>
<name>E0VKW4_PEDHC</name>
<evidence type="ECO:0000256" key="3">
    <source>
        <dbReference type="SAM" id="Phobius"/>
    </source>
</evidence>
<dbReference type="InParanoid" id="E0VKW4"/>
<reference evidence="4" key="2">
    <citation type="submission" date="2007-04" db="EMBL/GenBank/DDBJ databases">
        <title>The genome of the human body louse.</title>
        <authorList>
            <consortium name="The Human Body Louse Genome Consortium"/>
            <person name="Kirkness E."/>
            <person name="Walenz B."/>
            <person name="Hass B."/>
            <person name="Bruggner R."/>
            <person name="Strausberg R."/>
        </authorList>
    </citation>
    <scope>NUCLEOTIDE SEQUENCE</scope>
    <source>
        <strain evidence="4">USDA</strain>
    </source>
</reference>
<dbReference type="PANTHER" id="PTHR24369">
    <property type="entry name" value="ANTIGEN BSP, PUTATIVE-RELATED"/>
    <property type="match status" value="1"/>
</dbReference>
<dbReference type="CTD" id="8238967"/>